<evidence type="ECO:0000256" key="4">
    <source>
        <dbReference type="ARBA" id="ARBA00023125"/>
    </source>
</evidence>
<evidence type="ECO:0000256" key="2">
    <source>
        <dbReference type="ARBA" id="ARBA00022898"/>
    </source>
</evidence>
<keyword evidence="7" id="KW-0808">Transferase</keyword>
<dbReference type="OrthoDB" id="594134at2"/>
<dbReference type="GO" id="GO:0008483">
    <property type="term" value="F:transaminase activity"/>
    <property type="evidence" value="ECO:0007669"/>
    <property type="project" value="UniProtKB-KW"/>
</dbReference>
<dbReference type="InterPro" id="IPR015424">
    <property type="entry name" value="PyrdxlP-dep_Trfase"/>
</dbReference>
<comment type="similarity">
    <text evidence="1">In the C-terminal section; belongs to the class-I pyridoxal-phosphate-dependent aminotransferase family.</text>
</comment>
<dbReference type="Proteomes" id="UP000261284">
    <property type="component" value="Unassembled WGS sequence"/>
</dbReference>
<dbReference type="InterPro" id="IPR051446">
    <property type="entry name" value="HTH_trans_reg/aminotransferase"/>
</dbReference>
<dbReference type="SUPFAM" id="SSF46785">
    <property type="entry name" value="Winged helix' DNA-binding domain"/>
    <property type="match status" value="1"/>
</dbReference>
<keyword evidence="5" id="KW-0804">Transcription</keyword>
<proteinExistence type="inferred from homology"/>
<keyword evidence="3" id="KW-0805">Transcription regulation</keyword>
<dbReference type="GO" id="GO:0003700">
    <property type="term" value="F:DNA-binding transcription factor activity"/>
    <property type="evidence" value="ECO:0007669"/>
    <property type="project" value="InterPro"/>
</dbReference>
<dbReference type="InterPro" id="IPR000524">
    <property type="entry name" value="Tscrpt_reg_HTH_GntR"/>
</dbReference>
<dbReference type="CDD" id="cd00609">
    <property type="entry name" value="AAT_like"/>
    <property type="match status" value="1"/>
</dbReference>
<dbReference type="Gene3D" id="3.40.640.10">
    <property type="entry name" value="Type I PLP-dependent aspartate aminotransferase-like (Major domain)"/>
    <property type="match status" value="1"/>
</dbReference>
<reference evidence="7 8" key="1">
    <citation type="submission" date="2018-08" db="EMBL/GenBank/DDBJ databases">
        <title>Chitinophagaceae sp. K23C18032701, a novel bacterium isolated from forest soil.</title>
        <authorList>
            <person name="Wang C."/>
        </authorList>
    </citation>
    <scope>NUCLEOTIDE SEQUENCE [LARGE SCALE GENOMIC DNA]</scope>
    <source>
        <strain evidence="7 8">K23C18032701</strain>
    </source>
</reference>
<comment type="caution">
    <text evidence="7">The sequence shown here is derived from an EMBL/GenBank/DDBJ whole genome shotgun (WGS) entry which is preliminary data.</text>
</comment>
<sequence length="489" mass="55120">MAKQSPDILPAGIFLQKNTAVPLYMQVYQQFRDMIASRRLRPGERLPPSRELAKTLGVSRVIISQGFEQLMMEGYIIGKTGSGTFVADVLPDSMLNATPVKTPIRKKHTTYQPVNSAGVQPFQIGTPSLDQFPYKLWQQTGSRVLKDLKASTLGYEDTLGYMPLRKAIAGYLRVSRAVQCEPEQVVVVSGSQQGFNLVSRCLLQPGDRVWMEDPCYAGVSKLLLQHKVQLCAIPVEADGMNVSYALQHYPEAKLAYVTPSQQFPLGGALSQQKRELLLQWAQQHNSWILEDDYDSEFRYEGNPLPSLQGMDTAGRVIYSGTFSKVLFPGLRLAYLVLPDAAITAQFKQVKFYTDRQSPILEQLITTRFMEEGHFLRHIRKMRLLYAERHAHMRAFAATYISAYCTICPSASGMHLLCRLNNNIDSTVLKAAIKQAQLRIYFIEENILEQHLQPAMLLGFTAFSRYQMKTGFEQLATCLQKAVFDLPAKS</sequence>
<evidence type="ECO:0000259" key="6">
    <source>
        <dbReference type="PROSITE" id="PS50949"/>
    </source>
</evidence>
<dbReference type="CDD" id="cd07377">
    <property type="entry name" value="WHTH_GntR"/>
    <property type="match status" value="1"/>
</dbReference>
<feature type="domain" description="HTH gntR-type" evidence="6">
    <location>
        <begin position="21"/>
        <end position="89"/>
    </location>
</feature>
<dbReference type="EMBL" id="QTJU01000004">
    <property type="protein sequence ID" value="RFM27642.1"/>
    <property type="molecule type" value="Genomic_DNA"/>
</dbReference>
<dbReference type="InterPro" id="IPR036388">
    <property type="entry name" value="WH-like_DNA-bd_sf"/>
</dbReference>
<evidence type="ECO:0000313" key="8">
    <source>
        <dbReference type="Proteomes" id="UP000261284"/>
    </source>
</evidence>
<dbReference type="Pfam" id="PF00392">
    <property type="entry name" value="GntR"/>
    <property type="match status" value="1"/>
</dbReference>
<evidence type="ECO:0000313" key="7">
    <source>
        <dbReference type="EMBL" id="RFM27642.1"/>
    </source>
</evidence>
<accession>A0A3E1NI97</accession>
<dbReference type="GO" id="GO:0030170">
    <property type="term" value="F:pyridoxal phosphate binding"/>
    <property type="evidence" value="ECO:0007669"/>
    <property type="project" value="InterPro"/>
</dbReference>
<dbReference type="Gene3D" id="1.10.10.10">
    <property type="entry name" value="Winged helix-like DNA-binding domain superfamily/Winged helix DNA-binding domain"/>
    <property type="match status" value="1"/>
</dbReference>
<dbReference type="InterPro" id="IPR004839">
    <property type="entry name" value="Aminotransferase_I/II_large"/>
</dbReference>
<name>A0A3E1NI97_9BACT</name>
<dbReference type="PANTHER" id="PTHR46577:SF1">
    <property type="entry name" value="HTH-TYPE TRANSCRIPTIONAL REGULATORY PROTEIN GABR"/>
    <property type="match status" value="1"/>
</dbReference>
<keyword evidence="7" id="KW-0032">Aminotransferase</keyword>
<dbReference type="Pfam" id="PF00155">
    <property type="entry name" value="Aminotran_1_2"/>
    <property type="match status" value="1"/>
</dbReference>
<keyword evidence="8" id="KW-1185">Reference proteome</keyword>
<dbReference type="AlphaFoldDB" id="A0A3E1NI97"/>
<gene>
    <name evidence="7" type="ORF">DXN05_13090</name>
</gene>
<dbReference type="PANTHER" id="PTHR46577">
    <property type="entry name" value="HTH-TYPE TRANSCRIPTIONAL REGULATORY PROTEIN GABR"/>
    <property type="match status" value="1"/>
</dbReference>
<dbReference type="GO" id="GO:0003677">
    <property type="term" value="F:DNA binding"/>
    <property type="evidence" value="ECO:0007669"/>
    <property type="project" value="UniProtKB-KW"/>
</dbReference>
<dbReference type="PRINTS" id="PR00035">
    <property type="entry name" value="HTHGNTR"/>
</dbReference>
<dbReference type="SUPFAM" id="SSF53383">
    <property type="entry name" value="PLP-dependent transferases"/>
    <property type="match status" value="1"/>
</dbReference>
<evidence type="ECO:0000256" key="5">
    <source>
        <dbReference type="ARBA" id="ARBA00023163"/>
    </source>
</evidence>
<dbReference type="InterPro" id="IPR036390">
    <property type="entry name" value="WH_DNA-bd_sf"/>
</dbReference>
<protein>
    <submittedName>
        <fullName evidence="7">PLP-dependent aminotransferase family protein</fullName>
    </submittedName>
</protein>
<keyword evidence="2" id="KW-0663">Pyridoxal phosphate</keyword>
<evidence type="ECO:0000256" key="3">
    <source>
        <dbReference type="ARBA" id="ARBA00023015"/>
    </source>
</evidence>
<dbReference type="SMART" id="SM00345">
    <property type="entry name" value="HTH_GNTR"/>
    <property type="match status" value="1"/>
</dbReference>
<organism evidence="7 8">
    <name type="scientific">Deminuibacter soli</name>
    <dbReference type="NCBI Taxonomy" id="2291815"/>
    <lineage>
        <taxon>Bacteria</taxon>
        <taxon>Pseudomonadati</taxon>
        <taxon>Bacteroidota</taxon>
        <taxon>Chitinophagia</taxon>
        <taxon>Chitinophagales</taxon>
        <taxon>Chitinophagaceae</taxon>
        <taxon>Deminuibacter</taxon>
    </lineage>
</organism>
<evidence type="ECO:0000256" key="1">
    <source>
        <dbReference type="ARBA" id="ARBA00005384"/>
    </source>
</evidence>
<dbReference type="RefSeq" id="WP_116847720.1">
    <property type="nucleotide sequence ID" value="NZ_QTJU01000004.1"/>
</dbReference>
<keyword evidence="4" id="KW-0238">DNA-binding</keyword>
<dbReference type="InterPro" id="IPR015421">
    <property type="entry name" value="PyrdxlP-dep_Trfase_major"/>
</dbReference>
<dbReference type="PROSITE" id="PS50949">
    <property type="entry name" value="HTH_GNTR"/>
    <property type="match status" value="1"/>
</dbReference>